<dbReference type="Pfam" id="PF01248">
    <property type="entry name" value="Ribosomal_L7Ae"/>
    <property type="match status" value="1"/>
</dbReference>
<keyword evidence="3" id="KW-0489">Methyltransferase</keyword>
<gene>
    <name evidence="3" type="ORF">BSL78_13806</name>
</gene>
<dbReference type="GO" id="GO:0001514">
    <property type="term" value="P:selenocysteine incorporation"/>
    <property type="evidence" value="ECO:0007669"/>
    <property type="project" value="UniProtKB-ARBA"/>
</dbReference>
<evidence type="ECO:0000313" key="3">
    <source>
        <dbReference type="EMBL" id="PIK49291.1"/>
    </source>
</evidence>
<feature type="compositionally biased region" description="Polar residues" evidence="1">
    <location>
        <begin position="760"/>
        <end position="774"/>
    </location>
</feature>
<dbReference type="Gene3D" id="3.30.1330.30">
    <property type="match status" value="1"/>
</dbReference>
<dbReference type="GO" id="GO:0008168">
    <property type="term" value="F:methyltransferase activity"/>
    <property type="evidence" value="ECO:0007669"/>
    <property type="project" value="UniProtKB-KW"/>
</dbReference>
<dbReference type="OrthoDB" id="263617at2759"/>
<feature type="compositionally biased region" description="Basic and acidic residues" evidence="1">
    <location>
        <begin position="1041"/>
        <end position="1054"/>
    </location>
</feature>
<comment type="caution">
    <text evidence="3">The sequence shown here is derived from an EMBL/GenBank/DDBJ whole genome shotgun (WGS) entry which is preliminary data.</text>
</comment>
<dbReference type="FunFam" id="3.30.1330.30:FF:000004">
    <property type="entry name" value="selenocysteine insertion sequence-binding protein 2"/>
    <property type="match status" value="1"/>
</dbReference>
<evidence type="ECO:0000313" key="4">
    <source>
        <dbReference type="Proteomes" id="UP000230750"/>
    </source>
</evidence>
<evidence type="ECO:0000259" key="2">
    <source>
        <dbReference type="Pfam" id="PF01248"/>
    </source>
</evidence>
<dbReference type="GO" id="GO:0005739">
    <property type="term" value="C:mitochondrion"/>
    <property type="evidence" value="ECO:0007669"/>
    <property type="project" value="TreeGrafter"/>
</dbReference>
<feature type="compositionally biased region" description="Basic and acidic residues" evidence="1">
    <location>
        <begin position="327"/>
        <end position="339"/>
    </location>
</feature>
<proteinExistence type="predicted"/>
<dbReference type="PANTHER" id="PTHR13284">
    <property type="entry name" value="GH01354P"/>
    <property type="match status" value="1"/>
</dbReference>
<sequence>MTVTMSLSADVAPFVSGQVFHGNSPNQYPIPQNVNTQGYIAAGPQVGAAPPSVPNGSNQAGYQPYMVNCYPYVTETGIPQDGRQQGYGPTQAAATPYSMPQTNHPYPHSNPYDGYQQAPQMYQAMPEQQGIAYQDPYYSASYYPNMPSQNIQQQMTSVPTYQGHVPPPAPHGPSYTPVQPAMQYQVPYSQPQNYPISVPQSHQNQGRHKHYSGNNKHKNQRYNSDQSNVGCEAVTAELDSIKKKKTVVYTEVECQTDFPEHIANKTLSERPIEELVPGARAVTKSTGNQTGEEGGDSSSESGGEEEETRPQDSDSGYSGMGAYPPVTKRDGSKERRDWSSEGPAADSGSKSYASVASQRYGPPHQPHPPQQPHLSPYQQQWPLPPSAMMNGQQVHGAPMKGPVNSFAGMVSHQPSQQQQPQGASHGYAMGPLHHHPQMPYQAQAAPMQAQPMQQQQQQQMVGMEAGMMRPRQDNKKIRKGKKKSEVWLQQSHQHPPPMINDSSEYPELPVAPPMASFGPGYGGYPRPPSFSNIAQQKLMSTVEVDSDTSSEKDGHVSGPMVQSEDMKGKILRKKNKKLPQDFQDQAVTHGYMPEPARNSGKRSQRTMEIELVSALNRTNVQQTPQPSPYGPVMYGAGVPYGNQPPLMPYQQNPKWGVGPMNSLPNNRVPPMQRDKLGLKKSIGLNPLDSSAPVMKGKMKENPIKKKPSAMKKVIIAERLEKRRMKDLQEKKLSDNEDALTQSTADLDSSCYDSRFALSQDAPSDRNSLSINTSHSDLSPFSQPDPLSLSPPSPAMNFSVSSGGSNSSQSEVLALKRIHSNKWREYCKQIISKDIDNCCTTLLQTLVRFQERQYNRDGPIKAKAKRRIVMGLREVSKHLKKKKITCIIISTNLEKIQSKGGIDDVLQNITETAQEQGVPVVFALCRSSLGRAVNKIVPVSVVGVFNHNGAEDIFKQLIGLVNAAREEYQMLLLEQRRDIEKKSKNIGKHLGHRRNISNCSGISFNSFISEPISENDPEPEPDLDEEEYNNNNSSSSSSNNNTRDEDPQEEAKSEEIVDTASSHLEESASKTNSEASACTVEDQQRKQLVTSQDQSCRNIEEEEEEAQGEEENEEDEDDDEEEEEEEEEDEKDEEYEDSEEPLAPEVSATERVNNWVAETQVQVGNLSIGDE</sequence>
<dbReference type="InterPro" id="IPR004038">
    <property type="entry name" value="Ribosomal_eL8/eL30/eS12/Gad45"/>
</dbReference>
<dbReference type="GO" id="GO:1990904">
    <property type="term" value="C:ribonucleoprotein complex"/>
    <property type="evidence" value="ECO:0007669"/>
    <property type="project" value="TreeGrafter"/>
</dbReference>
<feature type="compositionally biased region" description="Polar residues" evidence="1">
    <location>
        <begin position="186"/>
        <end position="204"/>
    </location>
</feature>
<evidence type="ECO:0000256" key="1">
    <source>
        <dbReference type="SAM" id="MobiDB-lite"/>
    </source>
</evidence>
<dbReference type="GO" id="GO:0003730">
    <property type="term" value="F:mRNA 3'-UTR binding"/>
    <property type="evidence" value="ECO:0007669"/>
    <property type="project" value="TreeGrafter"/>
</dbReference>
<dbReference type="STRING" id="307972.A0A2G8KMR1"/>
<dbReference type="PANTHER" id="PTHR13284:SF4">
    <property type="entry name" value="C2H2-TYPE DOMAIN-CONTAINING PROTEIN"/>
    <property type="match status" value="1"/>
</dbReference>
<feature type="region of interest" description="Disordered" evidence="1">
    <location>
        <begin position="540"/>
        <end position="604"/>
    </location>
</feature>
<dbReference type="SUPFAM" id="SSF55315">
    <property type="entry name" value="L30e-like"/>
    <property type="match status" value="1"/>
</dbReference>
<feature type="domain" description="Ribosomal protein eL8/eL30/eS12/Gadd45" evidence="2">
    <location>
        <begin position="860"/>
        <end position="951"/>
    </location>
</feature>
<feature type="compositionally biased region" description="Polar residues" evidence="1">
    <location>
        <begin position="1085"/>
        <end position="1096"/>
    </location>
</feature>
<feature type="compositionally biased region" description="Low complexity" evidence="1">
    <location>
        <begin position="1028"/>
        <end position="1040"/>
    </location>
</feature>
<feature type="compositionally biased region" description="Basic residues" evidence="1">
    <location>
        <begin position="205"/>
        <end position="220"/>
    </location>
</feature>
<keyword evidence="3" id="KW-0808">Transferase</keyword>
<feature type="region of interest" description="Disordered" evidence="1">
    <location>
        <begin position="159"/>
        <end position="226"/>
    </location>
</feature>
<feature type="region of interest" description="Disordered" evidence="1">
    <location>
        <begin position="759"/>
        <end position="806"/>
    </location>
</feature>
<reference evidence="3 4" key="1">
    <citation type="journal article" date="2017" name="PLoS Biol.">
        <title>The sea cucumber genome provides insights into morphological evolution and visceral regeneration.</title>
        <authorList>
            <person name="Zhang X."/>
            <person name="Sun L."/>
            <person name="Yuan J."/>
            <person name="Sun Y."/>
            <person name="Gao Y."/>
            <person name="Zhang L."/>
            <person name="Li S."/>
            <person name="Dai H."/>
            <person name="Hamel J.F."/>
            <person name="Liu C."/>
            <person name="Yu Y."/>
            <person name="Liu S."/>
            <person name="Lin W."/>
            <person name="Guo K."/>
            <person name="Jin S."/>
            <person name="Xu P."/>
            <person name="Storey K.B."/>
            <person name="Huan P."/>
            <person name="Zhang T."/>
            <person name="Zhou Y."/>
            <person name="Zhang J."/>
            <person name="Lin C."/>
            <person name="Li X."/>
            <person name="Xing L."/>
            <person name="Huo D."/>
            <person name="Sun M."/>
            <person name="Wang L."/>
            <person name="Mercier A."/>
            <person name="Li F."/>
            <person name="Yang H."/>
            <person name="Xiang J."/>
        </authorList>
    </citation>
    <scope>NUCLEOTIDE SEQUENCE [LARGE SCALE GENOMIC DNA]</scope>
    <source>
        <strain evidence="3">Shaxun</strain>
        <tissue evidence="3">Muscle</tissue>
    </source>
</reference>
<dbReference type="Proteomes" id="UP000230750">
    <property type="component" value="Unassembled WGS sequence"/>
</dbReference>
<dbReference type="AlphaFoldDB" id="A0A2G8KMR1"/>
<feature type="compositionally biased region" description="Polar residues" evidence="1">
    <location>
        <begin position="348"/>
        <end position="357"/>
    </location>
</feature>
<feature type="compositionally biased region" description="Low complexity" evidence="1">
    <location>
        <begin position="775"/>
        <end position="787"/>
    </location>
</feature>
<accession>A0A2G8KMR1</accession>
<keyword evidence="4" id="KW-1185">Reference proteome</keyword>
<feature type="region of interest" description="Disordered" evidence="1">
    <location>
        <begin position="681"/>
        <end position="711"/>
    </location>
</feature>
<feature type="compositionally biased region" description="Acidic residues" evidence="1">
    <location>
        <begin position="1099"/>
        <end position="1141"/>
    </location>
</feature>
<dbReference type="GO" id="GO:0043021">
    <property type="term" value="F:ribonucleoprotein complex binding"/>
    <property type="evidence" value="ECO:0007669"/>
    <property type="project" value="TreeGrafter"/>
</dbReference>
<dbReference type="GO" id="GO:0035368">
    <property type="term" value="F:selenocysteine insertion sequence binding"/>
    <property type="evidence" value="ECO:0007669"/>
    <property type="project" value="InterPro"/>
</dbReference>
<feature type="region of interest" description="Disordered" evidence="1">
    <location>
        <begin position="1006"/>
        <end position="1154"/>
    </location>
</feature>
<organism evidence="3 4">
    <name type="scientific">Stichopus japonicus</name>
    <name type="common">Sea cucumber</name>
    <dbReference type="NCBI Taxonomy" id="307972"/>
    <lineage>
        <taxon>Eukaryota</taxon>
        <taxon>Metazoa</taxon>
        <taxon>Echinodermata</taxon>
        <taxon>Eleutherozoa</taxon>
        <taxon>Echinozoa</taxon>
        <taxon>Holothuroidea</taxon>
        <taxon>Aspidochirotacea</taxon>
        <taxon>Aspidochirotida</taxon>
        <taxon>Stichopodidae</taxon>
        <taxon>Apostichopus</taxon>
    </lineage>
</organism>
<dbReference type="EMBL" id="MRZV01000472">
    <property type="protein sequence ID" value="PIK49291.1"/>
    <property type="molecule type" value="Genomic_DNA"/>
</dbReference>
<dbReference type="InterPro" id="IPR029064">
    <property type="entry name" value="Ribosomal_eL30-like_sf"/>
</dbReference>
<dbReference type="InterPro" id="IPR040051">
    <property type="entry name" value="SECISBP2"/>
</dbReference>
<dbReference type="GO" id="GO:0032259">
    <property type="term" value="P:methylation"/>
    <property type="evidence" value="ECO:0007669"/>
    <property type="project" value="UniProtKB-KW"/>
</dbReference>
<protein>
    <submittedName>
        <fullName evidence="3">Putative lysine-specific demethylase 6B</fullName>
    </submittedName>
</protein>
<name>A0A2G8KMR1_STIJA</name>
<feature type="compositionally biased region" description="Acidic residues" evidence="1">
    <location>
        <begin position="1012"/>
        <end position="1027"/>
    </location>
</feature>
<feature type="region of interest" description="Disordered" evidence="1">
    <location>
        <begin position="265"/>
        <end position="436"/>
    </location>
</feature>